<dbReference type="GeneID" id="80545122"/>
<sequence>MVGYINTIADLEAQTYGINNLPAGNSLLKQAGMVGGIHTGHDGSPSFSGSGVADVSALYNVIYGQKVWSMLNREVNALSMISKRPYSSSGWRVLKSRPAGGSNNTFDVATSGDATLAELGEDAPRADLIGGVPENAGLSTAADGLGPIAPTYAQLYMSPKIVAHQFDFSELAMEMAQIDDGIGDIRAQMREDMGKHHAEVQNKMLVMPLEYYSTAALTNIGNGYTSLLKVVTSRAEILDIDNNLGDTTATASNAIGQIYGSERFTAASFLDAEIDFGTYAAASDVRALTLTRINDMIRNLRLAGGSPKVILTGYDTIQAIADLLQSQERFMDRKEIVPTVNGVRGTKGQEVGFRVATYYDIPLIPVKDMTSTTAASTSISDMLFLDTDHLWLSVMKPTQYFEDGIANGNPFGVGTLGNRAMYRTIGEVGCSFFKGQGKITNLQ</sequence>
<dbReference type="RefSeq" id="YP_010806161.1">
    <property type="nucleotide sequence ID" value="NC_077214.1"/>
</dbReference>
<protein>
    <submittedName>
        <fullName evidence="1">Major capsid protein</fullName>
    </submittedName>
</protein>
<proteinExistence type="predicted"/>
<dbReference type="Pfam" id="PF17236">
    <property type="entry name" value="SU10_MCP"/>
    <property type="match status" value="1"/>
</dbReference>
<reference evidence="1 2" key="1">
    <citation type="submission" date="2022-05" db="EMBL/GenBank/DDBJ databases">
        <title>Diverse viruses of marine archaea discovered using metagenomics.</title>
        <authorList>
            <person name="Zhou Y."/>
        </authorList>
    </citation>
    <scope>NUCLEOTIDE SEQUENCE [LARGE SCALE GENOMIC DNA]</scope>
    <source>
        <strain evidence="1">YSH_150918</strain>
    </source>
</reference>
<dbReference type="EMBL" id="ON649702">
    <property type="protein sequence ID" value="UVF62570.1"/>
    <property type="molecule type" value="Genomic_DNA"/>
</dbReference>
<keyword evidence="2" id="KW-1185">Reference proteome</keyword>
<dbReference type="InterPro" id="IPR035198">
    <property type="entry name" value="SU10_MCP"/>
</dbReference>
<organism evidence="1 2">
    <name type="scientific">Poseidoniales virus YSH_150918</name>
    <dbReference type="NCBI Taxonomy" id="3071324"/>
    <lineage>
        <taxon>Viruses</taxon>
        <taxon>Duplodnaviria</taxon>
        <taxon>Heunggongvirae</taxon>
        <taxon>Uroviricota</taxon>
        <taxon>Caudoviricetes</taxon>
        <taxon>Magrovirales</taxon>
        <taxon>Aoguangviridae</taxon>
        <taxon>Aobingvirus</taxon>
        <taxon>Aobingvirus yangshanense</taxon>
    </lineage>
</organism>
<name>A0A976UBP0_9CAUD</name>
<evidence type="ECO:0000313" key="1">
    <source>
        <dbReference type="EMBL" id="UVF62570.1"/>
    </source>
</evidence>
<accession>A0A976UBP0</accession>
<evidence type="ECO:0000313" key="2">
    <source>
        <dbReference type="Proteomes" id="UP001157002"/>
    </source>
</evidence>
<dbReference type="Proteomes" id="UP001157002">
    <property type="component" value="Segment"/>
</dbReference>
<dbReference type="KEGG" id="vg:80545122"/>